<dbReference type="InterPro" id="IPR036412">
    <property type="entry name" value="HAD-like_sf"/>
</dbReference>
<evidence type="ECO:0000313" key="1">
    <source>
        <dbReference type="EMBL" id="MFC4100125.1"/>
    </source>
</evidence>
<proteinExistence type="predicted"/>
<dbReference type="InterPro" id="IPR023214">
    <property type="entry name" value="HAD_sf"/>
</dbReference>
<protein>
    <submittedName>
        <fullName evidence="1">HAD family hydrolase</fullName>
        <ecNumber evidence="1">3.-.-.-</ecNumber>
    </submittedName>
</protein>
<dbReference type="NCBIfam" id="TIGR01549">
    <property type="entry name" value="HAD-SF-IA-v1"/>
    <property type="match status" value="1"/>
</dbReference>
<dbReference type="Gene3D" id="1.10.150.240">
    <property type="entry name" value="Putative phosphatase, domain 2"/>
    <property type="match status" value="1"/>
</dbReference>
<gene>
    <name evidence="1" type="ORF">ACFOZ8_10675</name>
</gene>
<name>A0ABV8K0E8_9BACL</name>
<dbReference type="InterPro" id="IPR006439">
    <property type="entry name" value="HAD-SF_hydro_IA"/>
</dbReference>
<organism evidence="1 2">
    <name type="scientific">Paenibacillus xanthanilyticus</name>
    <dbReference type="NCBI Taxonomy" id="1783531"/>
    <lineage>
        <taxon>Bacteria</taxon>
        <taxon>Bacillati</taxon>
        <taxon>Bacillota</taxon>
        <taxon>Bacilli</taxon>
        <taxon>Bacillales</taxon>
        <taxon>Paenibacillaceae</taxon>
        <taxon>Paenibacillus</taxon>
    </lineage>
</organism>
<sequence length="220" mass="23733">MDTRIIEGVLFDMDNTVLRSRIDFAAMKAAVADYLRAIGALPPHVDPREHTTATLLALAAAQGGLTPEGHEEAMCICTVHEKAGMHDADLEEGATELLEALRQRGLRLAIVTNNAREAAVEALERTGILTYFELVVGREQMISMKPHPSGYLVAKAHFADVPEQGWIAVGDSWIDGRAACEANVPFVHYGTSSEALDSRGIPYAGRIGQLLELLGFVKGA</sequence>
<keyword evidence="2" id="KW-1185">Reference proteome</keyword>
<dbReference type="SFLD" id="SFLDG01129">
    <property type="entry name" value="C1.5:_HAD__Beta-PGM__Phosphata"/>
    <property type="match status" value="1"/>
</dbReference>
<dbReference type="PANTHER" id="PTHR43434:SF1">
    <property type="entry name" value="PHOSPHOGLYCOLATE PHOSPHATASE"/>
    <property type="match status" value="1"/>
</dbReference>
<dbReference type="InterPro" id="IPR023198">
    <property type="entry name" value="PGP-like_dom2"/>
</dbReference>
<dbReference type="SUPFAM" id="SSF56784">
    <property type="entry name" value="HAD-like"/>
    <property type="match status" value="1"/>
</dbReference>
<dbReference type="RefSeq" id="WP_377718800.1">
    <property type="nucleotide sequence ID" value="NZ_JBHSAM010000021.1"/>
</dbReference>
<dbReference type="InterPro" id="IPR050155">
    <property type="entry name" value="HAD-like_hydrolase_sf"/>
</dbReference>
<dbReference type="Proteomes" id="UP001595715">
    <property type="component" value="Unassembled WGS sequence"/>
</dbReference>
<dbReference type="GO" id="GO:0016787">
    <property type="term" value="F:hydrolase activity"/>
    <property type="evidence" value="ECO:0007669"/>
    <property type="project" value="UniProtKB-KW"/>
</dbReference>
<evidence type="ECO:0000313" key="2">
    <source>
        <dbReference type="Proteomes" id="UP001595715"/>
    </source>
</evidence>
<comment type="caution">
    <text evidence="1">The sequence shown here is derived from an EMBL/GenBank/DDBJ whole genome shotgun (WGS) entry which is preliminary data.</text>
</comment>
<dbReference type="InterPro" id="IPR041492">
    <property type="entry name" value="HAD_2"/>
</dbReference>
<dbReference type="PRINTS" id="PR00413">
    <property type="entry name" value="HADHALOGNASE"/>
</dbReference>
<dbReference type="Gene3D" id="3.40.50.1000">
    <property type="entry name" value="HAD superfamily/HAD-like"/>
    <property type="match status" value="1"/>
</dbReference>
<dbReference type="EMBL" id="JBHSAM010000021">
    <property type="protein sequence ID" value="MFC4100125.1"/>
    <property type="molecule type" value="Genomic_DNA"/>
</dbReference>
<dbReference type="SFLD" id="SFLDS00003">
    <property type="entry name" value="Haloacid_Dehalogenase"/>
    <property type="match status" value="1"/>
</dbReference>
<accession>A0ABV8K0E8</accession>
<dbReference type="PANTHER" id="PTHR43434">
    <property type="entry name" value="PHOSPHOGLYCOLATE PHOSPHATASE"/>
    <property type="match status" value="1"/>
</dbReference>
<dbReference type="Pfam" id="PF13419">
    <property type="entry name" value="HAD_2"/>
    <property type="match status" value="1"/>
</dbReference>
<keyword evidence="1" id="KW-0378">Hydrolase</keyword>
<dbReference type="EC" id="3.-.-.-" evidence="1"/>
<reference evidence="2" key="1">
    <citation type="journal article" date="2019" name="Int. J. Syst. Evol. Microbiol.">
        <title>The Global Catalogue of Microorganisms (GCM) 10K type strain sequencing project: providing services to taxonomists for standard genome sequencing and annotation.</title>
        <authorList>
            <consortium name="The Broad Institute Genomics Platform"/>
            <consortium name="The Broad Institute Genome Sequencing Center for Infectious Disease"/>
            <person name="Wu L."/>
            <person name="Ma J."/>
        </authorList>
    </citation>
    <scope>NUCLEOTIDE SEQUENCE [LARGE SCALE GENOMIC DNA]</scope>
    <source>
        <strain evidence="2">IBRC-M 10987</strain>
    </source>
</reference>